<name>A0A3M7PFQ9_BRAPC</name>
<gene>
    <name evidence="1" type="ORF">BpHYR1_050728</name>
</gene>
<organism evidence="1 2">
    <name type="scientific">Brachionus plicatilis</name>
    <name type="common">Marine rotifer</name>
    <name type="synonym">Brachionus muelleri</name>
    <dbReference type="NCBI Taxonomy" id="10195"/>
    <lineage>
        <taxon>Eukaryota</taxon>
        <taxon>Metazoa</taxon>
        <taxon>Spiralia</taxon>
        <taxon>Gnathifera</taxon>
        <taxon>Rotifera</taxon>
        <taxon>Eurotatoria</taxon>
        <taxon>Monogononta</taxon>
        <taxon>Pseudotrocha</taxon>
        <taxon>Ploima</taxon>
        <taxon>Brachionidae</taxon>
        <taxon>Brachionus</taxon>
    </lineage>
</organism>
<dbReference type="EMBL" id="REGN01011147">
    <property type="protein sequence ID" value="RMZ97849.1"/>
    <property type="molecule type" value="Genomic_DNA"/>
</dbReference>
<protein>
    <submittedName>
        <fullName evidence="1">Uncharacterized protein</fullName>
    </submittedName>
</protein>
<evidence type="ECO:0000313" key="2">
    <source>
        <dbReference type="Proteomes" id="UP000276133"/>
    </source>
</evidence>
<reference evidence="1 2" key="1">
    <citation type="journal article" date="2018" name="Sci. Rep.">
        <title>Genomic signatures of local adaptation to the degree of environmental predictability in rotifers.</title>
        <authorList>
            <person name="Franch-Gras L."/>
            <person name="Hahn C."/>
            <person name="Garcia-Roger E.M."/>
            <person name="Carmona M.J."/>
            <person name="Serra M."/>
            <person name="Gomez A."/>
        </authorList>
    </citation>
    <scope>NUCLEOTIDE SEQUENCE [LARGE SCALE GENOMIC DNA]</scope>
    <source>
        <strain evidence="1">HYR1</strain>
    </source>
</reference>
<sequence length="110" mass="13250">MCYVRFVMWFDSFTRLLWKSCQIKFSEFLFELGFYYLIDHSLFNLAEMIVTSERTDKFRILILSLNLQLFNGLPKKMNFRISKEIVYEFKAKNFRIPSFDIAASESETQL</sequence>
<proteinExistence type="predicted"/>
<dbReference type="AlphaFoldDB" id="A0A3M7PFQ9"/>
<comment type="caution">
    <text evidence="1">The sequence shown here is derived from an EMBL/GenBank/DDBJ whole genome shotgun (WGS) entry which is preliminary data.</text>
</comment>
<evidence type="ECO:0000313" key="1">
    <source>
        <dbReference type="EMBL" id="RMZ97849.1"/>
    </source>
</evidence>
<keyword evidence="2" id="KW-1185">Reference proteome</keyword>
<accession>A0A3M7PFQ9</accession>
<dbReference type="Proteomes" id="UP000276133">
    <property type="component" value="Unassembled WGS sequence"/>
</dbReference>